<evidence type="ECO:0000256" key="2">
    <source>
        <dbReference type="ARBA" id="ARBA00022980"/>
    </source>
</evidence>
<comment type="caution">
    <text evidence="6">The sequence shown here is derived from an EMBL/GenBank/DDBJ whole genome shotgun (WGS) entry which is preliminary data.</text>
</comment>
<comment type="similarity">
    <text evidence="1 5">Belongs to the bacterial ribosomal protein bL28 family.</text>
</comment>
<dbReference type="EMBL" id="SDOZ01000002">
    <property type="protein sequence ID" value="RXZ61988.1"/>
    <property type="molecule type" value="Genomic_DNA"/>
</dbReference>
<protein>
    <recommendedName>
        <fullName evidence="4 5">Large ribosomal subunit protein bL28</fullName>
    </recommendedName>
</protein>
<dbReference type="InterPro" id="IPR001383">
    <property type="entry name" value="Ribosomal_bL28_bact-type"/>
</dbReference>
<keyword evidence="2 5" id="KW-0689">Ribosomal protein</keyword>
<dbReference type="Pfam" id="PF00830">
    <property type="entry name" value="Ribosomal_L28"/>
    <property type="match status" value="1"/>
</dbReference>
<dbReference type="HAMAP" id="MF_00373">
    <property type="entry name" value="Ribosomal_bL28"/>
    <property type="match status" value="1"/>
</dbReference>
<keyword evidence="3 5" id="KW-0687">Ribonucleoprotein</keyword>
<accession>A0A4Q2KBL8</accession>
<reference evidence="6 7" key="1">
    <citation type="journal article" date="2019" name="Gut">
        <title>Antibiotics-induced monodominance of a novel gut bacterial order.</title>
        <authorList>
            <person name="Hildebrand F."/>
            <person name="Moitinho-Silva L."/>
            <person name="Blasche S."/>
            <person name="Jahn M.T."/>
            <person name="Gossmann T.I."/>
            <person name="Heuerta-Cepas J."/>
            <person name="Hercog R."/>
            <person name="Luetge M."/>
            <person name="Bahram M."/>
            <person name="Pryszlak A."/>
            <person name="Alves R.J."/>
            <person name="Waszak S.M."/>
            <person name="Zhu A."/>
            <person name="Ye L."/>
            <person name="Costea P.I."/>
            <person name="Aalvink S."/>
            <person name="Belzer C."/>
            <person name="Forslund S.K."/>
            <person name="Sunagawa S."/>
            <person name="Hentschel U."/>
            <person name="Merten C."/>
            <person name="Patil K.R."/>
            <person name="Benes V."/>
            <person name="Bork P."/>
        </authorList>
    </citation>
    <scope>NUCLEOTIDE SEQUENCE [LARGE SCALE GENOMIC DNA]</scope>
    <source>
        <strain evidence="6 7">HDS1380</strain>
    </source>
</reference>
<dbReference type="InterPro" id="IPR050096">
    <property type="entry name" value="Bacterial_rp_bL28"/>
</dbReference>
<evidence type="ECO:0000313" key="6">
    <source>
        <dbReference type="EMBL" id="RXZ61988.1"/>
    </source>
</evidence>
<dbReference type="GO" id="GO:1990904">
    <property type="term" value="C:ribonucleoprotein complex"/>
    <property type="evidence" value="ECO:0007669"/>
    <property type="project" value="UniProtKB-KW"/>
</dbReference>
<name>A0A4Q2KBL8_9FIRM</name>
<dbReference type="InterPro" id="IPR034704">
    <property type="entry name" value="Ribosomal_bL28/bL31-like_sf"/>
</dbReference>
<proteinExistence type="inferred from homology"/>
<dbReference type="Gene3D" id="2.30.170.40">
    <property type="entry name" value="Ribosomal protein L28/L24"/>
    <property type="match status" value="1"/>
</dbReference>
<dbReference type="Proteomes" id="UP000291269">
    <property type="component" value="Unassembled WGS sequence"/>
</dbReference>
<sequence length="62" mass="6898">MSRVCVVCQKGQSAGNNVSHSNRKTRRTFKANVQKVKIVKDGKVESAYVCARCLKSDKVERA</sequence>
<evidence type="ECO:0000256" key="4">
    <source>
        <dbReference type="ARBA" id="ARBA00035174"/>
    </source>
</evidence>
<dbReference type="PANTHER" id="PTHR39080:SF1">
    <property type="entry name" value="LARGE RIBOSOMAL SUBUNIT PROTEIN BL28A"/>
    <property type="match status" value="1"/>
</dbReference>
<dbReference type="NCBIfam" id="TIGR00009">
    <property type="entry name" value="L28"/>
    <property type="match status" value="1"/>
</dbReference>
<dbReference type="GO" id="GO:0005840">
    <property type="term" value="C:ribosome"/>
    <property type="evidence" value="ECO:0007669"/>
    <property type="project" value="UniProtKB-KW"/>
</dbReference>
<dbReference type="InterPro" id="IPR037147">
    <property type="entry name" value="Ribosomal_bL28_sf"/>
</dbReference>
<dbReference type="AlphaFoldDB" id="A0A4Q2KBL8"/>
<dbReference type="PANTHER" id="PTHR39080">
    <property type="entry name" value="50S RIBOSOMAL PROTEIN L28"/>
    <property type="match status" value="1"/>
</dbReference>
<evidence type="ECO:0000256" key="5">
    <source>
        <dbReference type="HAMAP-Rule" id="MF_00373"/>
    </source>
</evidence>
<keyword evidence="7" id="KW-1185">Reference proteome</keyword>
<dbReference type="GO" id="GO:0003735">
    <property type="term" value="F:structural constituent of ribosome"/>
    <property type="evidence" value="ECO:0007669"/>
    <property type="project" value="InterPro"/>
</dbReference>
<dbReference type="InterPro" id="IPR026569">
    <property type="entry name" value="Ribosomal_bL28"/>
</dbReference>
<evidence type="ECO:0000256" key="3">
    <source>
        <dbReference type="ARBA" id="ARBA00023274"/>
    </source>
</evidence>
<gene>
    <name evidence="5 6" type="primary">rpmB</name>
    <name evidence="6" type="ORF">ESZ91_06250</name>
</gene>
<dbReference type="GO" id="GO:0006412">
    <property type="term" value="P:translation"/>
    <property type="evidence" value="ECO:0007669"/>
    <property type="project" value="UniProtKB-UniRule"/>
</dbReference>
<dbReference type="OrthoDB" id="9805609at2"/>
<dbReference type="SUPFAM" id="SSF143800">
    <property type="entry name" value="L28p-like"/>
    <property type="match status" value="1"/>
</dbReference>
<organism evidence="6 7">
    <name type="scientific">Candidatus Borkfalkia ceftriaxoniphila</name>
    <dbReference type="NCBI Taxonomy" id="2508949"/>
    <lineage>
        <taxon>Bacteria</taxon>
        <taxon>Bacillati</taxon>
        <taxon>Bacillota</taxon>
        <taxon>Clostridia</taxon>
        <taxon>Christensenellales</taxon>
        <taxon>Christensenellaceae</taxon>
        <taxon>Candidatus Borkfalkia</taxon>
    </lineage>
</organism>
<evidence type="ECO:0000256" key="1">
    <source>
        <dbReference type="ARBA" id="ARBA00008760"/>
    </source>
</evidence>
<dbReference type="RefSeq" id="WP_129225215.1">
    <property type="nucleotide sequence ID" value="NZ_SDOZ01000002.1"/>
</dbReference>
<evidence type="ECO:0000313" key="7">
    <source>
        <dbReference type="Proteomes" id="UP000291269"/>
    </source>
</evidence>